<dbReference type="Proteomes" id="UP000195918">
    <property type="component" value="Unassembled WGS sequence"/>
</dbReference>
<organism evidence="2 3">
    <name type="scientific">Vagococcus fluvialis bH819</name>
    <dbReference type="NCBI Taxonomy" id="1255619"/>
    <lineage>
        <taxon>Bacteria</taxon>
        <taxon>Bacillati</taxon>
        <taxon>Bacillota</taxon>
        <taxon>Bacilli</taxon>
        <taxon>Lactobacillales</taxon>
        <taxon>Enterococcaceae</taxon>
        <taxon>Vagococcus</taxon>
    </lineage>
</organism>
<dbReference type="GO" id="GO:0003677">
    <property type="term" value="F:DNA binding"/>
    <property type="evidence" value="ECO:0007669"/>
    <property type="project" value="InterPro"/>
</dbReference>
<dbReference type="CDD" id="cd00093">
    <property type="entry name" value="HTH_XRE"/>
    <property type="match status" value="1"/>
</dbReference>
<name>A0A1X6WP23_9ENTE</name>
<dbReference type="GO" id="GO:0000150">
    <property type="term" value="F:DNA strand exchange activity"/>
    <property type="evidence" value="ECO:0007669"/>
    <property type="project" value="InterPro"/>
</dbReference>
<dbReference type="AlphaFoldDB" id="A0A1X6WP23"/>
<dbReference type="OrthoDB" id="9797501at2"/>
<dbReference type="InterPro" id="IPR006119">
    <property type="entry name" value="Resolv_N"/>
</dbReference>
<dbReference type="EMBL" id="FWFD01000012">
    <property type="protein sequence ID" value="SLM86008.1"/>
    <property type="molecule type" value="Genomic_DNA"/>
</dbReference>
<dbReference type="InterPro" id="IPR001387">
    <property type="entry name" value="Cro/C1-type_HTH"/>
</dbReference>
<reference evidence="3" key="1">
    <citation type="submission" date="2017-02" db="EMBL/GenBank/DDBJ databases">
        <authorList>
            <person name="Dridi B."/>
        </authorList>
    </citation>
    <scope>NUCLEOTIDE SEQUENCE [LARGE SCALE GENOMIC DNA]</scope>
    <source>
        <strain evidence="3">bH819</strain>
    </source>
</reference>
<dbReference type="InterPro" id="IPR036162">
    <property type="entry name" value="Resolvase-like_N_sf"/>
</dbReference>
<evidence type="ECO:0000313" key="3">
    <source>
        <dbReference type="Proteomes" id="UP000195918"/>
    </source>
</evidence>
<gene>
    <name evidence="2" type="ORF">FM121_07970</name>
</gene>
<dbReference type="RefSeq" id="WP_086951645.1">
    <property type="nucleotide sequence ID" value="NZ_FWFD01000012.1"/>
</dbReference>
<keyword evidence="3" id="KW-1185">Reference proteome</keyword>
<proteinExistence type="predicted"/>
<feature type="domain" description="Resolvase/invertase-type recombinase catalytic" evidence="1">
    <location>
        <begin position="39"/>
        <end position="127"/>
    </location>
</feature>
<protein>
    <recommendedName>
        <fullName evidence="1">Resolvase/invertase-type recombinase catalytic domain-containing protein</fullName>
    </recommendedName>
</protein>
<dbReference type="SUPFAM" id="SSF53041">
    <property type="entry name" value="Resolvase-like"/>
    <property type="match status" value="1"/>
</dbReference>
<dbReference type="Gene3D" id="3.40.50.1390">
    <property type="entry name" value="Resolvase, N-terminal catalytic domain"/>
    <property type="match status" value="1"/>
</dbReference>
<dbReference type="Pfam" id="PF00239">
    <property type="entry name" value="Resolvase"/>
    <property type="match status" value="1"/>
</dbReference>
<evidence type="ECO:0000259" key="1">
    <source>
        <dbReference type="Pfam" id="PF00239"/>
    </source>
</evidence>
<sequence length="180" mass="20850">MKYGYLKILDGQLLHYDKEFFDAYEVDSLIFDQADESINLKNVLPKLTEGDIFIVEDFAALTYSLSQLEETIKIFQEHSIRLISIYPRFDTADAEHTCFYDILSGCLSGRRDVYSSVNRSQIKKRQELGLKHGRPGIDTNLVEELRYLRSNKHLTYREISEISGVSLGTVYKYIKKEECG</sequence>
<evidence type="ECO:0000313" key="2">
    <source>
        <dbReference type="EMBL" id="SLM86008.1"/>
    </source>
</evidence>
<accession>A0A1X6WP23</accession>
<dbReference type="Pfam" id="PF13412">
    <property type="entry name" value="HTH_24"/>
    <property type="match status" value="1"/>
</dbReference>